<dbReference type="OrthoDB" id="4424651at2"/>
<dbReference type="Proteomes" id="UP000247696">
    <property type="component" value="Chromosome"/>
</dbReference>
<reference evidence="3" key="1">
    <citation type="submission" date="2017-11" db="EMBL/GenBank/DDBJ databases">
        <title>Otitis media/interna in a cat caused by the recently described species Corynebacterium provencense.</title>
        <authorList>
            <person name="Kittl S."/>
            <person name="Brodard I."/>
            <person name="Rychener L."/>
            <person name="Jores J."/>
            <person name="Roosje P."/>
            <person name="Gobeli Brawand S."/>
        </authorList>
    </citation>
    <scope>NUCLEOTIDE SEQUENCE [LARGE SCALE GENOMIC DNA]</scope>
    <source>
        <strain evidence="3">17KM38</strain>
    </source>
</reference>
<evidence type="ECO:0008006" key="4">
    <source>
        <dbReference type="Google" id="ProtNLM"/>
    </source>
</evidence>
<dbReference type="InterPro" id="IPR006311">
    <property type="entry name" value="TAT_signal"/>
</dbReference>
<dbReference type="KEGG" id="cpre:Csp1_12010"/>
<evidence type="ECO:0000313" key="3">
    <source>
        <dbReference type="Proteomes" id="UP000247696"/>
    </source>
</evidence>
<evidence type="ECO:0000313" key="2">
    <source>
        <dbReference type="EMBL" id="AWT26001.1"/>
    </source>
</evidence>
<dbReference type="PROSITE" id="PS51318">
    <property type="entry name" value="TAT"/>
    <property type="match status" value="1"/>
</dbReference>
<feature type="signal peptide" evidence="1">
    <location>
        <begin position="1"/>
        <end position="35"/>
    </location>
</feature>
<sequence length="301" mass="30701">MHETPTRRLSRRRFLTRSLLAGLGVASLPALTSLAACSPTPPEPDTRLTDLLGQLRALDRDGVDGGAGMFAGQAKRISAEIIRQCGTEPDAACTTSVDTVGPSATTPLVRDVRTTVTGILTDAADSGQASLLTGVYAALATVDDATAGAPAIDTAVVDRELTGDIPGELGEATSRIHEAVWLTGRVLPTAGTSTSTVTTVADRLRLIRDAAVDATGVAAAAGYTFPDGSAAGTGTADSQGAVSVLLEAVHAVTVDLRRAASRADGEDRVTVASWCAVAARCEAALEDRTGTDPLSVPVRGE</sequence>
<evidence type="ECO:0000256" key="1">
    <source>
        <dbReference type="SAM" id="SignalP"/>
    </source>
</evidence>
<dbReference type="EMBL" id="CP024988">
    <property type="protein sequence ID" value="AWT26001.1"/>
    <property type="molecule type" value="Genomic_DNA"/>
</dbReference>
<keyword evidence="1" id="KW-0732">Signal</keyword>
<name>A0A2Z3YQQ9_9CORY</name>
<proteinExistence type="predicted"/>
<organism evidence="2 3">
    <name type="scientific">Corynebacterium provencense</name>
    <dbReference type="NCBI Taxonomy" id="1737425"/>
    <lineage>
        <taxon>Bacteria</taxon>
        <taxon>Bacillati</taxon>
        <taxon>Actinomycetota</taxon>
        <taxon>Actinomycetes</taxon>
        <taxon>Mycobacteriales</taxon>
        <taxon>Corynebacteriaceae</taxon>
        <taxon>Corynebacterium</taxon>
    </lineage>
</organism>
<gene>
    <name evidence="2" type="ORF">Csp1_12010</name>
</gene>
<accession>A0A2Z3YQQ9</accession>
<feature type="chain" id="PRO_5016313877" description="DUF4439 domain-containing protein" evidence="1">
    <location>
        <begin position="36"/>
        <end position="301"/>
    </location>
</feature>
<keyword evidence="3" id="KW-1185">Reference proteome</keyword>
<dbReference type="RefSeq" id="WP_110481328.1">
    <property type="nucleotide sequence ID" value="NZ_CP024988.1"/>
</dbReference>
<protein>
    <recommendedName>
        <fullName evidence="4">DUF4439 domain-containing protein</fullName>
    </recommendedName>
</protein>
<dbReference type="STRING" id="1737425.GCA_900049755_00096"/>
<dbReference type="AlphaFoldDB" id="A0A2Z3YQQ9"/>